<proteinExistence type="predicted"/>
<dbReference type="PANTHER" id="PTHR31111">
    <property type="entry name" value="BNAA05G37150D PROTEIN-RELATED"/>
    <property type="match status" value="1"/>
</dbReference>
<dbReference type="Pfam" id="PF00646">
    <property type="entry name" value="F-box"/>
    <property type="match status" value="1"/>
</dbReference>
<dbReference type="PANTHER" id="PTHR31111:SF136">
    <property type="entry name" value="F-BOX ASSOCIATED DOMAIN-CONTAINING PROTEIN"/>
    <property type="match status" value="1"/>
</dbReference>
<dbReference type="Pfam" id="PF08268">
    <property type="entry name" value="FBA_3"/>
    <property type="match status" value="1"/>
</dbReference>
<dbReference type="InterPro" id="IPR013187">
    <property type="entry name" value="F-box-assoc_dom_typ3"/>
</dbReference>
<dbReference type="PROSITE" id="PS50181">
    <property type="entry name" value="FBOX"/>
    <property type="match status" value="1"/>
</dbReference>
<dbReference type="OrthoDB" id="1245528at2759"/>
<dbReference type="InterPro" id="IPR017451">
    <property type="entry name" value="F-box-assoc_interact_dom"/>
</dbReference>
<evidence type="ECO:0000259" key="1">
    <source>
        <dbReference type="PROSITE" id="PS50181"/>
    </source>
</evidence>
<dbReference type="Gene3D" id="1.20.1280.50">
    <property type="match status" value="1"/>
</dbReference>
<dbReference type="InterPro" id="IPR001810">
    <property type="entry name" value="F-box_dom"/>
</dbReference>
<gene>
    <name evidence="2" type="ORF">F511_32611</name>
</gene>
<evidence type="ECO:0000313" key="2">
    <source>
        <dbReference type="EMBL" id="KZV37710.1"/>
    </source>
</evidence>
<dbReference type="AlphaFoldDB" id="A0A2Z7BZS6"/>
<dbReference type="InterPro" id="IPR036047">
    <property type="entry name" value="F-box-like_dom_sf"/>
</dbReference>
<accession>A0A2Z7BZS6</accession>
<evidence type="ECO:0000313" key="3">
    <source>
        <dbReference type="Proteomes" id="UP000250235"/>
    </source>
</evidence>
<feature type="domain" description="F-box" evidence="1">
    <location>
        <begin position="7"/>
        <end position="52"/>
    </location>
</feature>
<reference evidence="2 3" key="1">
    <citation type="journal article" date="2015" name="Proc. Natl. Acad. Sci. U.S.A.">
        <title>The resurrection genome of Boea hygrometrica: A blueprint for survival of dehydration.</title>
        <authorList>
            <person name="Xiao L."/>
            <person name="Yang G."/>
            <person name="Zhang L."/>
            <person name="Yang X."/>
            <person name="Zhao S."/>
            <person name="Ji Z."/>
            <person name="Zhou Q."/>
            <person name="Hu M."/>
            <person name="Wang Y."/>
            <person name="Chen M."/>
            <person name="Xu Y."/>
            <person name="Jin H."/>
            <person name="Xiao X."/>
            <person name="Hu G."/>
            <person name="Bao F."/>
            <person name="Hu Y."/>
            <person name="Wan P."/>
            <person name="Li L."/>
            <person name="Deng X."/>
            <person name="Kuang T."/>
            <person name="Xiang C."/>
            <person name="Zhu J.K."/>
            <person name="Oliver M.J."/>
            <person name="He Y."/>
        </authorList>
    </citation>
    <scope>NUCLEOTIDE SEQUENCE [LARGE SCALE GENOMIC DNA]</scope>
    <source>
        <strain evidence="3">cv. XS01</strain>
    </source>
</reference>
<dbReference type="SMART" id="SM00256">
    <property type="entry name" value="FBOX"/>
    <property type="match status" value="1"/>
</dbReference>
<name>A0A2Z7BZS6_9LAMI</name>
<organism evidence="2 3">
    <name type="scientific">Dorcoceras hygrometricum</name>
    <dbReference type="NCBI Taxonomy" id="472368"/>
    <lineage>
        <taxon>Eukaryota</taxon>
        <taxon>Viridiplantae</taxon>
        <taxon>Streptophyta</taxon>
        <taxon>Embryophyta</taxon>
        <taxon>Tracheophyta</taxon>
        <taxon>Spermatophyta</taxon>
        <taxon>Magnoliopsida</taxon>
        <taxon>eudicotyledons</taxon>
        <taxon>Gunneridae</taxon>
        <taxon>Pentapetalae</taxon>
        <taxon>asterids</taxon>
        <taxon>lamiids</taxon>
        <taxon>Lamiales</taxon>
        <taxon>Gesneriaceae</taxon>
        <taxon>Didymocarpoideae</taxon>
        <taxon>Trichosporeae</taxon>
        <taxon>Loxocarpinae</taxon>
        <taxon>Dorcoceras</taxon>
    </lineage>
</organism>
<dbReference type="EMBL" id="KV002512">
    <property type="protein sequence ID" value="KZV37710.1"/>
    <property type="molecule type" value="Genomic_DNA"/>
</dbReference>
<dbReference type="Proteomes" id="UP000250235">
    <property type="component" value="Unassembled WGS sequence"/>
</dbReference>
<protein>
    <recommendedName>
        <fullName evidence="1">F-box domain-containing protein</fullName>
    </recommendedName>
</protein>
<keyword evidence="3" id="KW-1185">Reference proteome</keyword>
<dbReference type="NCBIfam" id="TIGR01640">
    <property type="entry name" value="F_box_assoc_1"/>
    <property type="match status" value="1"/>
</dbReference>
<dbReference type="CDD" id="cd22157">
    <property type="entry name" value="F-box_AtFBW1-like"/>
    <property type="match status" value="1"/>
</dbReference>
<sequence>MTPGNDPQKVDSLPHDLIFEILSWLPVESLLRFKTVCKFWRDTIQEHYFTNLNMRRRSLIDIDIMWEEYERDSGDDTKFFTAGSSCNGILLERCRLTNKYRVRNPLTNHVLQLPSTNHTGPAKILLTRFVVRTQEYKMVSYHWDKTTKRSGFEVLTIGTDSTWRPLDGPTNLHFVDHEVAGRLYDDVFYVRGWSIAGDQIVICLDMVTEQSKEVAAPLCLFPAWRNARVSEWRGKFSMATMVEKQIHACVLEDYKKSKWGVQKIVIAELFLKDHPQLIEYEIVGLVGNKLRVIDRWRKMYWEYDINTGNFRCKYSAPASANKRFVGYTPSMVYFRGMQPE</sequence>
<dbReference type="SUPFAM" id="SSF81383">
    <property type="entry name" value="F-box domain"/>
    <property type="match status" value="1"/>
</dbReference>